<feature type="compositionally biased region" description="Basic and acidic residues" evidence="1">
    <location>
        <begin position="1"/>
        <end position="14"/>
    </location>
</feature>
<dbReference type="AlphaFoldDB" id="A0A4R1Q3A3"/>
<name>A0A4R1Q3A3_9FIRM</name>
<evidence type="ECO:0000259" key="2">
    <source>
        <dbReference type="Pfam" id="PF13022"/>
    </source>
</evidence>
<feature type="region of interest" description="Disordered" evidence="1">
    <location>
        <begin position="1"/>
        <end position="40"/>
    </location>
</feature>
<reference evidence="3 4" key="1">
    <citation type="submission" date="2019-03" db="EMBL/GenBank/DDBJ databases">
        <title>Genomic Encyclopedia of Type Strains, Phase IV (KMG-IV): sequencing the most valuable type-strain genomes for metagenomic binning, comparative biology and taxonomic classification.</title>
        <authorList>
            <person name="Goeker M."/>
        </authorList>
    </citation>
    <scope>NUCLEOTIDE SEQUENCE [LARGE SCALE GENOMIC DNA]</scope>
    <source>
        <strain evidence="3 4">DSM 15969</strain>
    </source>
</reference>
<comment type="caution">
    <text evidence="3">The sequence shown here is derived from an EMBL/GenBank/DDBJ whole genome shotgun (WGS) entry which is preliminary data.</text>
</comment>
<evidence type="ECO:0000313" key="4">
    <source>
        <dbReference type="Proteomes" id="UP000295063"/>
    </source>
</evidence>
<accession>A0A4R1Q3A3</accession>
<sequence length="172" mass="19340">MMTKQKVEGQEKVSKAKRKKPGNTRNTRKKPADKVAADTPVDVMKSNEWVPHAKQIAIARLLVNPENRGTKEQKAKDAGITYKTLWVWMQDPNFVAYLNSLINQYTDAETAEVWKALIRKAKMGDVSAIKLFFEMKGMYKEQKKVEHTGEGGGPIDTELRIVIDYGDGGDDG</sequence>
<dbReference type="SUPFAM" id="SSF46689">
    <property type="entry name" value="Homeodomain-like"/>
    <property type="match status" value="1"/>
</dbReference>
<keyword evidence="4" id="KW-1185">Reference proteome</keyword>
<evidence type="ECO:0000313" key="3">
    <source>
        <dbReference type="EMBL" id="TCL39968.1"/>
    </source>
</evidence>
<dbReference type="InterPro" id="IPR009057">
    <property type="entry name" value="Homeodomain-like_sf"/>
</dbReference>
<dbReference type="Proteomes" id="UP000295063">
    <property type="component" value="Unassembled WGS sequence"/>
</dbReference>
<feature type="compositionally biased region" description="Basic residues" evidence="1">
    <location>
        <begin position="15"/>
        <end position="29"/>
    </location>
</feature>
<dbReference type="InterPro" id="IPR024978">
    <property type="entry name" value="Homeodomain_phBC6A51-type"/>
</dbReference>
<protein>
    <submittedName>
        <fullName evidence="3">Putative insertion element HTH domain-containing protein</fullName>
    </submittedName>
</protein>
<gene>
    <name evidence="3" type="ORF">EV210_101166</name>
</gene>
<dbReference type="Pfam" id="PF13022">
    <property type="entry name" value="HTH_Tnp_1_2"/>
    <property type="match status" value="1"/>
</dbReference>
<dbReference type="EMBL" id="SLUI01000001">
    <property type="protein sequence ID" value="TCL39968.1"/>
    <property type="molecule type" value="Genomic_DNA"/>
</dbReference>
<dbReference type="Gene3D" id="1.10.10.60">
    <property type="entry name" value="Homeodomain-like"/>
    <property type="match status" value="1"/>
</dbReference>
<proteinExistence type="predicted"/>
<evidence type="ECO:0000256" key="1">
    <source>
        <dbReference type="SAM" id="MobiDB-lite"/>
    </source>
</evidence>
<feature type="domain" description="Homeodomain phBC6A51-type" evidence="2">
    <location>
        <begin position="52"/>
        <end position="148"/>
    </location>
</feature>
<organism evidence="3 4">
    <name type="scientific">Anaerospora hongkongensis</name>
    <dbReference type="NCBI Taxonomy" id="244830"/>
    <lineage>
        <taxon>Bacteria</taxon>
        <taxon>Bacillati</taxon>
        <taxon>Bacillota</taxon>
        <taxon>Negativicutes</taxon>
        <taxon>Selenomonadales</taxon>
        <taxon>Sporomusaceae</taxon>
        <taxon>Anaerospora</taxon>
    </lineage>
</organism>